<organism evidence="3 4">
    <name type="scientific">Zhouia spongiae</name>
    <dbReference type="NCBI Taxonomy" id="2202721"/>
    <lineage>
        <taxon>Bacteria</taxon>
        <taxon>Pseudomonadati</taxon>
        <taxon>Bacteroidota</taxon>
        <taxon>Flavobacteriia</taxon>
        <taxon>Flavobacteriales</taxon>
        <taxon>Flavobacteriaceae</taxon>
        <taxon>Zhouia</taxon>
    </lineage>
</organism>
<sequence length="378" mass="43681">MINKRLLVKNLLSHNDENSFYDKKRFVNIGDKEGKAKFLKHVCALANSNPNNNSFIVVGVEDTTNEILGVDFFDDSKIQNLVNAYLSNPPLISYENIPFPHLEEGKVVGLVTIKSAGKLCALRKNIWKYWGGTVFFREGSISMPRSFDIEIHDVNSDVVAQIEQHARNNIELTLDGVIDFINNRHADLESNYKVFKEQFVLCWGGQTKKVEGKIYYSRLDIELINEQVKLFYSALDEVEVTLAEDTFVLTEYVQLGLHDQQKYYPLEKVVIKFNDNGTYKIDSTLLFDPPQYDRKMLYHIFNSNNSILEKLKKGVPLSNQNKKDLKDLPATHLICFLNGFEGAKQMLEDYRWLVKGYDLKIYRSLKEALRILRKVKYA</sequence>
<evidence type="ECO:0000313" key="3">
    <source>
        <dbReference type="EMBL" id="UNY99978.1"/>
    </source>
</evidence>
<evidence type="ECO:0000259" key="2">
    <source>
        <dbReference type="Pfam" id="PF19351"/>
    </source>
</evidence>
<feature type="domain" description="Schlafen AlbA-2" evidence="1">
    <location>
        <begin position="17"/>
        <end position="142"/>
    </location>
</feature>
<dbReference type="Pfam" id="PF19351">
    <property type="entry name" value="DUF5929"/>
    <property type="match status" value="1"/>
</dbReference>
<proteinExistence type="predicted"/>
<dbReference type="EMBL" id="CP094326">
    <property type="protein sequence ID" value="UNY99978.1"/>
    <property type="molecule type" value="Genomic_DNA"/>
</dbReference>
<dbReference type="Proteomes" id="UP000829476">
    <property type="component" value="Chromosome"/>
</dbReference>
<feature type="domain" description="DUF5929" evidence="2">
    <location>
        <begin position="158"/>
        <end position="377"/>
    </location>
</feature>
<gene>
    <name evidence="3" type="ORF">MQE36_06425</name>
</gene>
<keyword evidence="3" id="KW-0067">ATP-binding</keyword>
<keyword evidence="4" id="KW-1185">Reference proteome</keyword>
<evidence type="ECO:0000259" key="1">
    <source>
        <dbReference type="Pfam" id="PF04326"/>
    </source>
</evidence>
<protein>
    <submittedName>
        <fullName evidence="3">ATP-binding protein</fullName>
    </submittedName>
</protein>
<dbReference type="GO" id="GO:0005524">
    <property type="term" value="F:ATP binding"/>
    <property type="evidence" value="ECO:0007669"/>
    <property type="project" value="UniProtKB-KW"/>
</dbReference>
<dbReference type="RefSeq" id="WP_242938346.1">
    <property type="nucleotide sequence ID" value="NZ_CP094326.1"/>
</dbReference>
<keyword evidence="3" id="KW-0547">Nucleotide-binding</keyword>
<dbReference type="Pfam" id="PF04326">
    <property type="entry name" value="SLFN_AlbA_2"/>
    <property type="match status" value="1"/>
</dbReference>
<dbReference type="Gene3D" id="3.30.950.30">
    <property type="entry name" value="Schlafen, AAA domain"/>
    <property type="match status" value="1"/>
</dbReference>
<dbReference type="InterPro" id="IPR045973">
    <property type="entry name" value="DUF5929"/>
</dbReference>
<accession>A0ABY3YTM1</accession>
<dbReference type="InterPro" id="IPR007421">
    <property type="entry name" value="Schlafen_AlbA_2_dom"/>
</dbReference>
<dbReference type="InterPro" id="IPR038461">
    <property type="entry name" value="Schlafen_AlbA_2_dom_sf"/>
</dbReference>
<evidence type="ECO:0000313" key="4">
    <source>
        <dbReference type="Proteomes" id="UP000829476"/>
    </source>
</evidence>
<reference evidence="3 4" key="1">
    <citation type="journal article" date="2018" name="Int. J. Syst. Evol. Microbiol.">
        <title>Zhouia spongiae sp. nov., isolated from a marine sponge.</title>
        <authorList>
            <person name="Zhuang L."/>
            <person name="Lin B."/>
            <person name="Qin F."/>
            <person name="Luo L."/>
        </authorList>
    </citation>
    <scope>NUCLEOTIDE SEQUENCE [LARGE SCALE GENOMIC DNA]</scope>
    <source>
        <strain evidence="3 4">HN-Y44</strain>
    </source>
</reference>
<name>A0ABY3YTM1_9FLAO</name>